<dbReference type="Proteomes" id="UP000316500">
    <property type="component" value="Unassembled WGS sequence"/>
</dbReference>
<feature type="transmembrane region" description="Helical" evidence="1">
    <location>
        <begin position="58"/>
        <end position="82"/>
    </location>
</feature>
<proteinExistence type="predicted"/>
<reference evidence="2 3" key="1">
    <citation type="submission" date="2019-07" db="EMBL/GenBank/DDBJ databases">
        <title>Diversity of Bacteria from Kongsfjorden, Arctic.</title>
        <authorList>
            <person name="Yu Y."/>
        </authorList>
    </citation>
    <scope>NUCLEOTIDE SEQUENCE [LARGE SCALE GENOMIC DNA]</scope>
    <source>
        <strain evidence="2 3">SM1928</strain>
    </source>
</reference>
<evidence type="ECO:0000256" key="1">
    <source>
        <dbReference type="SAM" id="Phobius"/>
    </source>
</evidence>
<name>A0A558GYZ1_PAENT</name>
<sequence>MPLGARRLVLIGGLCIPVGLVAGPYLFGLQLVAVAGVVAVAIALSYRRGQSWFSRWSWLTTAAGALWVTATVVYWLSIVAAVDGSSSPSSLPTVLFYLGMAALTVMVFGTIAGWTSRLLSDRRSVAAAQ</sequence>
<keyword evidence="1" id="KW-0472">Membrane</keyword>
<organism evidence="2 3">
    <name type="scientific">Paenarthrobacter nitroguajacolicus</name>
    <name type="common">Arthrobacter nitroguajacolicus</name>
    <dbReference type="NCBI Taxonomy" id="211146"/>
    <lineage>
        <taxon>Bacteria</taxon>
        <taxon>Bacillati</taxon>
        <taxon>Actinomycetota</taxon>
        <taxon>Actinomycetes</taxon>
        <taxon>Micrococcales</taxon>
        <taxon>Micrococcaceae</taxon>
        <taxon>Paenarthrobacter</taxon>
    </lineage>
</organism>
<gene>
    <name evidence="2" type="ORF">FQP90_13030</name>
</gene>
<dbReference type="OrthoDB" id="4951903at2"/>
<dbReference type="AlphaFoldDB" id="A0A558GYZ1"/>
<evidence type="ECO:0000313" key="2">
    <source>
        <dbReference type="EMBL" id="TVU62052.1"/>
    </source>
</evidence>
<keyword evidence="1" id="KW-1133">Transmembrane helix</keyword>
<comment type="caution">
    <text evidence="2">The sequence shown here is derived from an EMBL/GenBank/DDBJ whole genome shotgun (WGS) entry which is preliminary data.</text>
</comment>
<feature type="transmembrane region" description="Helical" evidence="1">
    <location>
        <begin position="29"/>
        <end position="46"/>
    </location>
</feature>
<dbReference type="EMBL" id="VNFK01000009">
    <property type="protein sequence ID" value="TVU62052.1"/>
    <property type="molecule type" value="Genomic_DNA"/>
</dbReference>
<accession>A0A558GYZ1</accession>
<protein>
    <submittedName>
        <fullName evidence="2">Uncharacterized protein</fullName>
    </submittedName>
</protein>
<evidence type="ECO:0000313" key="3">
    <source>
        <dbReference type="Proteomes" id="UP000316500"/>
    </source>
</evidence>
<keyword evidence="1" id="KW-0812">Transmembrane</keyword>
<feature type="transmembrane region" description="Helical" evidence="1">
    <location>
        <begin position="94"/>
        <end position="114"/>
    </location>
</feature>